<sequence length="302" mass="32209">MSDMNGDVDAVLLTALDLEYSAIRAHLINIRTQVHPIGTHFETGTVPGTSTRVAIAAAGEGNRAAAVLVERANALFRPNIALFIGIAGALHTDIELGDVVVATRVYGYHGGKAEPGEFLTRPRAWDSPHELLQHARYLSRTRWWCHFSPHPADHPPYSIHFRPIAAGDVVLDTPTGPLVDLIRRHYNDVAAIEMESAGAAEAAHLNGPLPLLTIRGISDRADGQKEVTDASGSQQLASAHAAEFALALLTRFGNAGQPGKPKQPPASDRISIGVGGDISGQLVIGTGNQVTWSRPPPDRPET</sequence>
<name>A0ABS4TRQ5_9PSEU</name>
<dbReference type="CDD" id="cd09008">
    <property type="entry name" value="MTAN"/>
    <property type="match status" value="1"/>
</dbReference>
<evidence type="ECO:0000313" key="3">
    <source>
        <dbReference type="EMBL" id="MBP2327081.1"/>
    </source>
</evidence>
<keyword evidence="4" id="KW-1185">Reference proteome</keyword>
<evidence type="ECO:0000313" key="4">
    <source>
        <dbReference type="Proteomes" id="UP001519332"/>
    </source>
</evidence>
<evidence type="ECO:0000259" key="2">
    <source>
        <dbReference type="Pfam" id="PF01048"/>
    </source>
</evidence>
<dbReference type="EMBL" id="JAGINW010000001">
    <property type="protein sequence ID" value="MBP2327081.1"/>
    <property type="molecule type" value="Genomic_DNA"/>
</dbReference>
<reference evidence="3 4" key="1">
    <citation type="submission" date="2021-03" db="EMBL/GenBank/DDBJ databases">
        <title>Sequencing the genomes of 1000 actinobacteria strains.</title>
        <authorList>
            <person name="Klenk H.-P."/>
        </authorList>
    </citation>
    <scope>NUCLEOTIDE SEQUENCE [LARGE SCALE GENOMIC DNA]</scope>
    <source>
        <strain evidence="3 4">DSM 46670</strain>
    </source>
</reference>
<organism evidence="3 4">
    <name type="scientific">Kibdelosporangium banguiense</name>
    <dbReference type="NCBI Taxonomy" id="1365924"/>
    <lineage>
        <taxon>Bacteria</taxon>
        <taxon>Bacillati</taxon>
        <taxon>Actinomycetota</taxon>
        <taxon>Actinomycetes</taxon>
        <taxon>Pseudonocardiales</taxon>
        <taxon>Pseudonocardiaceae</taxon>
        <taxon>Kibdelosporangium</taxon>
    </lineage>
</organism>
<dbReference type="Gene3D" id="3.40.50.1580">
    <property type="entry name" value="Nucleoside phosphorylase domain"/>
    <property type="match status" value="1"/>
</dbReference>
<dbReference type="Proteomes" id="UP001519332">
    <property type="component" value="Unassembled WGS sequence"/>
</dbReference>
<protein>
    <submittedName>
        <fullName evidence="3">Nucleoside phosphorylase</fullName>
    </submittedName>
</protein>
<evidence type="ECO:0000256" key="1">
    <source>
        <dbReference type="SAM" id="MobiDB-lite"/>
    </source>
</evidence>
<comment type="caution">
    <text evidence="3">The sequence shown here is derived from an EMBL/GenBank/DDBJ whole genome shotgun (WGS) entry which is preliminary data.</text>
</comment>
<feature type="domain" description="Nucleoside phosphorylase" evidence="2">
    <location>
        <begin position="11"/>
        <end position="249"/>
    </location>
</feature>
<dbReference type="SUPFAM" id="SSF53167">
    <property type="entry name" value="Purine and uridine phosphorylases"/>
    <property type="match status" value="1"/>
</dbReference>
<dbReference type="InterPro" id="IPR000845">
    <property type="entry name" value="Nucleoside_phosphorylase_d"/>
</dbReference>
<dbReference type="PANTHER" id="PTHR46832:SF1">
    <property type="entry name" value="5'-METHYLTHIOADENOSINE_S-ADENOSYLHOMOCYSTEINE NUCLEOSIDASE"/>
    <property type="match status" value="1"/>
</dbReference>
<dbReference type="PANTHER" id="PTHR46832">
    <property type="entry name" value="5'-METHYLTHIOADENOSINE/S-ADENOSYLHOMOCYSTEINE NUCLEOSIDASE"/>
    <property type="match status" value="1"/>
</dbReference>
<proteinExistence type="predicted"/>
<gene>
    <name evidence="3" type="ORF">JOF56_007466</name>
</gene>
<dbReference type="Pfam" id="PF01048">
    <property type="entry name" value="PNP_UDP_1"/>
    <property type="match status" value="1"/>
</dbReference>
<feature type="region of interest" description="Disordered" evidence="1">
    <location>
        <begin position="282"/>
        <end position="302"/>
    </location>
</feature>
<dbReference type="InterPro" id="IPR035994">
    <property type="entry name" value="Nucleoside_phosphorylase_sf"/>
</dbReference>
<accession>A0ABS4TRQ5</accession>